<gene>
    <name evidence="1" type="ORF">COLO4_30189</name>
</gene>
<keyword evidence="2" id="KW-1185">Reference proteome</keyword>
<proteinExistence type="predicted"/>
<evidence type="ECO:0000313" key="1">
    <source>
        <dbReference type="EMBL" id="OMO67299.1"/>
    </source>
</evidence>
<dbReference type="Proteomes" id="UP000187203">
    <property type="component" value="Unassembled WGS sequence"/>
</dbReference>
<name>A0A1R3HAB8_9ROSI</name>
<organism evidence="1 2">
    <name type="scientific">Corchorus olitorius</name>
    <dbReference type="NCBI Taxonomy" id="93759"/>
    <lineage>
        <taxon>Eukaryota</taxon>
        <taxon>Viridiplantae</taxon>
        <taxon>Streptophyta</taxon>
        <taxon>Embryophyta</taxon>
        <taxon>Tracheophyta</taxon>
        <taxon>Spermatophyta</taxon>
        <taxon>Magnoliopsida</taxon>
        <taxon>eudicotyledons</taxon>
        <taxon>Gunneridae</taxon>
        <taxon>Pentapetalae</taxon>
        <taxon>rosids</taxon>
        <taxon>malvids</taxon>
        <taxon>Malvales</taxon>
        <taxon>Malvaceae</taxon>
        <taxon>Grewioideae</taxon>
        <taxon>Apeibeae</taxon>
        <taxon>Corchorus</taxon>
    </lineage>
</organism>
<sequence>MRPTPIPGSPITGCLRRSRGLSVLVRFGWRRLGRFSVLGRVAAARFTVRKEDSRHLEVIFGKANTRSWMKLVAHVKLFVALAKSSEIDEL</sequence>
<protein>
    <submittedName>
        <fullName evidence="1">Uncharacterized protein</fullName>
    </submittedName>
</protein>
<accession>A0A1R3HAB8</accession>
<dbReference type="AlphaFoldDB" id="A0A1R3HAB8"/>
<dbReference type="EMBL" id="AWUE01020639">
    <property type="protein sequence ID" value="OMO67299.1"/>
    <property type="molecule type" value="Genomic_DNA"/>
</dbReference>
<comment type="caution">
    <text evidence="1">The sequence shown here is derived from an EMBL/GenBank/DDBJ whole genome shotgun (WGS) entry which is preliminary data.</text>
</comment>
<reference evidence="2" key="1">
    <citation type="submission" date="2013-09" db="EMBL/GenBank/DDBJ databases">
        <title>Corchorus olitorius genome sequencing.</title>
        <authorList>
            <person name="Alam M."/>
            <person name="Haque M.S."/>
            <person name="Islam M.S."/>
            <person name="Emdad E.M."/>
            <person name="Islam M.M."/>
            <person name="Ahmed B."/>
            <person name="Halim A."/>
            <person name="Hossen Q.M.M."/>
            <person name="Hossain M.Z."/>
            <person name="Ahmed R."/>
            <person name="Khan M.M."/>
            <person name="Islam R."/>
            <person name="Rashid M.M."/>
            <person name="Khan S.A."/>
            <person name="Rahman M.S."/>
            <person name="Alam M."/>
            <person name="Yahiya A.S."/>
            <person name="Khan M.S."/>
            <person name="Azam M.S."/>
            <person name="Haque T."/>
            <person name="Lashkar M.Z.H."/>
            <person name="Akhand A.I."/>
            <person name="Morshed G."/>
            <person name="Roy S."/>
            <person name="Uddin K.S."/>
            <person name="Rabeya T."/>
            <person name="Hossain A.S."/>
            <person name="Chowdhury A."/>
            <person name="Snigdha A.R."/>
            <person name="Mortoza M.S."/>
            <person name="Matin S.A."/>
            <person name="Hoque S.M.E."/>
            <person name="Islam M.K."/>
            <person name="Roy D.K."/>
            <person name="Haider R."/>
            <person name="Moosa M.M."/>
            <person name="Elias S.M."/>
            <person name="Hasan A.M."/>
            <person name="Jahan S."/>
            <person name="Shafiuddin M."/>
            <person name="Mahmood N."/>
            <person name="Shommy N.S."/>
        </authorList>
    </citation>
    <scope>NUCLEOTIDE SEQUENCE [LARGE SCALE GENOMIC DNA]</scope>
    <source>
        <strain evidence="2">cv. O-4</strain>
    </source>
</reference>
<evidence type="ECO:0000313" key="2">
    <source>
        <dbReference type="Proteomes" id="UP000187203"/>
    </source>
</evidence>